<dbReference type="EMBL" id="QBKP01000002">
    <property type="protein sequence ID" value="PTX52267.1"/>
    <property type="molecule type" value="Genomic_DNA"/>
</dbReference>
<gene>
    <name evidence="1" type="ORF">C8N34_10245</name>
</gene>
<comment type="caution">
    <text evidence="1">The sequence shown here is derived from an EMBL/GenBank/DDBJ whole genome shotgun (WGS) entry which is preliminary data.</text>
</comment>
<accession>A0A2T6B873</accession>
<dbReference type="AlphaFoldDB" id="A0A2T6B873"/>
<evidence type="ECO:0000313" key="1">
    <source>
        <dbReference type="EMBL" id="PTX52267.1"/>
    </source>
</evidence>
<dbReference type="RefSeq" id="WP_158640461.1">
    <property type="nucleotide sequence ID" value="NZ_QBKP01000002.1"/>
</dbReference>
<proteinExistence type="predicted"/>
<keyword evidence="2" id="KW-1185">Reference proteome</keyword>
<evidence type="ECO:0000313" key="2">
    <source>
        <dbReference type="Proteomes" id="UP000244224"/>
    </source>
</evidence>
<name>A0A2T6B873_9RHOB</name>
<reference evidence="1 2" key="1">
    <citation type="submission" date="2018-04" db="EMBL/GenBank/DDBJ databases">
        <title>Genomic Encyclopedia of Archaeal and Bacterial Type Strains, Phase II (KMG-II): from individual species to whole genera.</title>
        <authorList>
            <person name="Goeker M."/>
        </authorList>
    </citation>
    <scope>NUCLEOTIDE SEQUENCE [LARGE SCALE GENOMIC DNA]</scope>
    <source>
        <strain evidence="1 2">DSM 21823</strain>
    </source>
</reference>
<organism evidence="1 2">
    <name type="scientific">Gemmobacter caeni</name>
    <dbReference type="NCBI Taxonomy" id="589035"/>
    <lineage>
        <taxon>Bacteria</taxon>
        <taxon>Pseudomonadati</taxon>
        <taxon>Pseudomonadota</taxon>
        <taxon>Alphaproteobacteria</taxon>
        <taxon>Rhodobacterales</taxon>
        <taxon>Paracoccaceae</taxon>
        <taxon>Gemmobacter</taxon>
    </lineage>
</organism>
<dbReference type="Gene3D" id="1.20.5.780">
    <property type="entry name" value="Single helix bin"/>
    <property type="match status" value="1"/>
</dbReference>
<dbReference type="Proteomes" id="UP000244224">
    <property type="component" value="Unassembled WGS sequence"/>
</dbReference>
<sequence>MSERTEGPERVPLSAEDLAAIRAVCADPPEPGPALLRAAERYRERVRSAPD</sequence>
<protein>
    <submittedName>
        <fullName evidence="1">Uncharacterized protein</fullName>
    </submittedName>
</protein>